<feature type="transmembrane region" description="Helical" evidence="2">
    <location>
        <begin position="169"/>
        <end position="189"/>
    </location>
</feature>
<dbReference type="InterPro" id="IPR032816">
    <property type="entry name" value="VTT_dom"/>
</dbReference>
<dbReference type="Proteomes" id="UP000244338">
    <property type="component" value="Unassembled WGS sequence"/>
</dbReference>
<gene>
    <name evidence="4" type="ORF">BSOLF_2053</name>
</gene>
<evidence type="ECO:0000313" key="5">
    <source>
        <dbReference type="Proteomes" id="UP000244338"/>
    </source>
</evidence>
<feature type="transmembrane region" description="Helical" evidence="2">
    <location>
        <begin position="41"/>
        <end position="70"/>
    </location>
</feature>
<evidence type="ECO:0000259" key="3">
    <source>
        <dbReference type="Pfam" id="PF09335"/>
    </source>
</evidence>
<evidence type="ECO:0000313" key="4">
    <source>
        <dbReference type="EMBL" id="PTQ57183.1"/>
    </source>
</evidence>
<evidence type="ECO:0000256" key="1">
    <source>
        <dbReference type="ARBA" id="ARBA00010792"/>
    </source>
</evidence>
<dbReference type="PANTHER" id="PTHR42709">
    <property type="entry name" value="ALKALINE PHOSPHATASE LIKE PROTEIN"/>
    <property type="match status" value="1"/>
</dbReference>
<sequence>MHDIALTIFQGLSNLGAWGIALALMIEIIPSEIVLAYGGYLIASGVVGFIPAFLAALFGGVMSQLFLYWLGRYGGRPAVLKYGKYIFIRPHHLDVAERWFVRYGPGVIFSARFVPVVRHAISIPAGLARMPHSTFILYTALAIIPWSLLFFFLGFTIRENWADVQKYASVYMPYLLIVAVVALGIYLWVVKKRDAGNR</sequence>
<keyword evidence="2" id="KW-0472">Membrane</keyword>
<comment type="caution">
    <text evidence="4">The sequence shown here is derived from an EMBL/GenBank/DDBJ whole genome shotgun (WGS) entry which is preliminary data.</text>
</comment>
<keyword evidence="2" id="KW-1133">Transmembrane helix</keyword>
<proteinExistence type="inferred from homology"/>
<feature type="transmembrane region" description="Helical" evidence="2">
    <location>
        <begin position="135"/>
        <end position="157"/>
    </location>
</feature>
<feature type="transmembrane region" description="Helical" evidence="2">
    <location>
        <begin position="12"/>
        <end position="29"/>
    </location>
</feature>
<evidence type="ECO:0000256" key="2">
    <source>
        <dbReference type="SAM" id="Phobius"/>
    </source>
</evidence>
<feature type="domain" description="VTT" evidence="3">
    <location>
        <begin position="29"/>
        <end position="154"/>
    </location>
</feature>
<dbReference type="GO" id="GO:0005886">
    <property type="term" value="C:plasma membrane"/>
    <property type="evidence" value="ECO:0007669"/>
    <property type="project" value="TreeGrafter"/>
</dbReference>
<comment type="similarity">
    <text evidence="1">Belongs to the DedA family.</text>
</comment>
<keyword evidence="2" id="KW-0812">Transmembrane</keyword>
<name>A0A2R6Y3E5_9BACL</name>
<dbReference type="AlphaFoldDB" id="A0A2R6Y3E5"/>
<organism evidence="4 5">
    <name type="scientific">Candidatus Carbonibacillus altaicus</name>
    <dbReference type="NCBI Taxonomy" id="2163959"/>
    <lineage>
        <taxon>Bacteria</taxon>
        <taxon>Bacillati</taxon>
        <taxon>Bacillota</taxon>
        <taxon>Bacilli</taxon>
        <taxon>Bacillales</taxon>
        <taxon>Candidatus Carbonibacillus</taxon>
    </lineage>
</organism>
<accession>A0A2R6Y3E5</accession>
<protein>
    <submittedName>
        <fullName evidence="4">Alkaline phosphatase like protein</fullName>
    </submittedName>
</protein>
<dbReference type="EMBL" id="PEBX01000011">
    <property type="protein sequence ID" value="PTQ57183.1"/>
    <property type="molecule type" value="Genomic_DNA"/>
</dbReference>
<dbReference type="PANTHER" id="PTHR42709:SF8">
    <property type="entry name" value="UNDECAPRENYL PHOSPHATE TRANSPORTER A"/>
    <property type="match status" value="1"/>
</dbReference>
<dbReference type="InterPro" id="IPR051311">
    <property type="entry name" value="DedA_domain"/>
</dbReference>
<reference evidence="5" key="1">
    <citation type="journal article" date="2018" name="Sci. Rep.">
        <title>Lignite coal burning seam in the remote Altai Mountains harbors a hydrogen-driven thermophilic microbial community.</title>
        <authorList>
            <person name="Kadnikov V.V."/>
            <person name="Mardanov A.V."/>
            <person name="Ivasenko D.A."/>
            <person name="Antsiferov D.V."/>
            <person name="Beletsky A.V."/>
            <person name="Karnachuk O.V."/>
            <person name="Ravin N.V."/>
        </authorList>
    </citation>
    <scope>NUCLEOTIDE SEQUENCE [LARGE SCALE GENOMIC DNA]</scope>
</reference>
<dbReference type="Pfam" id="PF09335">
    <property type="entry name" value="VTT_dom"/>
    <property type="match status" value="1"/>
</dbReference>